<reference evidence="3 4" key="1">
    <citation type="submission" date="2019-11" db="EMBL/GenBank/DDBJ databases">
        <title>Novel Deefgea species.</title>
        <authorList>
            <person name="Han J.-H."/>
        </authorList>
    </citation>
    <scope>NUCLEOTIDE SEQUENCE [LARGE SCALE GENOMIC DNA]</scope>
    <source>
        <strain evidence="3 4">LMG 24817</strain>
    </source>
</reference>
<evidence type="ECO:0000313" key="4">
    <source>
        <dbReference type="Proteomes" id="UP001195660"/>
    </source>
</evidence>
<evidence type="ECO:0000256" key="2">
    <source>
        <dbReference type="SAM" id="MobiDB-lite"/>
    </source>
</evidence>
<keyword evidence="1" id="KW-0175">Coiled coil</keyword>
<gene>
    <name evidence="3" type="ORF">GM173_03005</name>
</gene>
<keyword evidence="4" id="KW-1185">Reference proteome</keyword>
<feature type="compositionally biased region" description="Basic and acidic residues" evidence="2">
    <location>
        <begin position="67"/>
        <end position="94"/>
    </location>
</feature>
<feature type="coiled-coil region" evidence="1">
    <location>
        <begin position="324"/>
        <end position="372"/>
    </location>
</feature>
<name>A0ABS2C8R0_9NEIS</name>
<protein>
    <submittedName>
        <fullName evidence="3">Uncharacterized protein</fullName>
    </submittedName>
</protein>
<dbReference type="EMBL" id="WOFE01000001">
    <property type="protein sequence ID" value="MBM5570544.1"/>
    <property type="molecule type" value="Genomic_DNA"/>
</dbReference>
<evidence type="ECO:0000313" key="3">
    <source>
        <dbReference type="EMBL" id="MBM5570544.1"/>
    </source>
</evidence>
<feature type="region of interest" description="Disordered" evidence="2">
    <location>
        <begin position="64"/>
        <end position="95"/>
    </location>
</feature>
<feature type="region of interest" description="Disordered" evidence="2">
    <location>
        <begin position="1"/>
        <end position="22"/>
    </location>
</feature>
<accession>A0ABS2C8R0</accession>
<comment type="caution">
    <text evidence="3">The sequence shown here is derived from an EMBL/GenBank/DDBJ whole genome shotgun (WGS) entry which is preliminary data.</text>
</comment>
<dbReference type="Proteomes" id="UP001195660">
    <property type="component" value="Unassembled WGS sequence"/>
</dbReference>
<dbReference type="RefSeq" id="WP_203569839.1">
    <property type="nucleotide sequence ID" value="NZ_WOFE01000001.1"/>
</dbReference>
<proteinExistence type="predicted"/>
<sequence>MKNKPKKIPTVINKKTGESRVAQPAPIQERAFIEQLESVQDPAMNAAEVLPVADAVVTSSVNVTADAKSEPASKKKNQKKSDVDADKETKKEPAPENVTEYLQAFYTKRLKSLPEPIFNKIKFSAQIQPELRSDLFDLAADNDPTLELSKKLLLLSLDDRGYPSLAETLRSFARDVVLRHHCMRSAEPSHVFPRKDYTETFTLSDLWKSFKHIIPTPPSDSSNAEDAEAPTDVAEGKKKVGLKEMQEARINAFYCSLIWRFSWEVTSFSRLMAELKNSHLEFALDGRELEHEAITFLVSTKESNKLASLVHWFSKQENALIHAQQNLQQDVVRAHTERDQARAECEQAQQQNALLQAEIEALRLKLKSTVEASHVTGVHLKDDLEKNRGRTYQVLEHEVGVLNDCVTALQRNPPKIQVVQMYLPDVIDHLNDELKKLKD</sequence>
<evidence type="ECO:0000256" key="1">
    <source>
        <dbReference type="SAM" id="Coils"/>
    </source>
</evidence>
<organism evidence="3 4">
    <name type="scientific">Deefgea chitinilytica</name>
    <dbReference type="NCBI Taxonomy" id="570276"/>
    <lineage>
        <taxon>Bacteria</taxon>
        <taxon>Pseudomonadati</taxon>
        <taxon>Pseudomonadota</taxon>
        <taxon>Betaproteobacteria</taxon>
        <taxon>Neisseriales</taxon>
        <taxon>Chitinibacteraceae</taxon>
        <taxon>Deefgea</taxon>
    </lineage>
</organism>